<name>A0A6J4M7U9_9BACT</name>
<protein>
    <submittedName>
        <fullName evidence="2">Uncharacterized protein</fullName>
    </submittedName>
</protein>
<evidence type="ECO:0000313" key="2">
    <source>
        <dbReference type="EMBL" id="CAA9352113.1"/>
    </source>
</evidence>
<dbReference type="EMBL" id="CADCTX010000811">
    <property type="protein sequence ID" value="CAA9352113.1"/>
    <property type="molecule type" value="Genomic_DNA"/>
</dbReference>
<feature type="compositionally biased region" description="Basic and acidic residues" evidence="1">
    <location>
        <begin position="47"/>
        <end position="61"/>
    </location>
</feature>
<gene>
    <name evidence="2" type="ORF">AVDCRST_MAG40-2949</name>
</gene>
<feature type="compositionally biased region" description="Basic and acidic residues" evidence="1">
    <location>
        <begin position="1"/>
        <end position="28"/>
    </location>
</feature>
<feature type="non-terminal residue" evidence="2">
    <location>
        <position position="1"/>
    </location>
</feature>
<reference evidence="2" key="1">
    <citation type="submission" date="2020-02" db="EMBL/GenBank/DDBJ databases">
        <authorList>
            <person name="Meier V. D."/>
        </authorList>
    </citation>
    <scope>NUCLEOTIDE SEQUENCE</scope>
    <source>
        <strain evidence="2">AVDCRST_MAG40</strain>
    </source>
</reference>
<accession>A0A6J4M7U9</accession>
<organism evidence="2">
    <name type="scientific">uncultured Gemmatimonadaceae bacterium</name>
    <dbReference type="NCBI Taxonomy" id="246130"/>
    <lineage>
        <taxon>Bacteria</taxon>
        <taxon>Pseudomonadati</taxon>
        <taxon>Gemmatimonadota</taxon>
        <taxon>Gemmatimonadia</taxon>
        <taxon>Gemmatimonadales</taxon>
        <taxon>Gemmatimonadaceae</taxon>
        <taxon>environmental samples</taxon>
    </lineage>
</organism>
<proteinExistence type="predicted"/>
<feature type="non-terminal residue" evidence="2">
    <location>
        <position position="76"/>
    </location>
</feature>
<feature type="compositionally biased region" description="Basic residues" evidence="1">
    <location>
        <begin position="29"/>
        <end position="46"/>
    </location>
</feature>
<sequence length="76" mass="9064">GAGDGRDEQRHHERDERHPHRVHPERAERLHRRRHRAERRAPRRAHEHAEQEPEHEREHGARGWGELGHRGARAGV</sequence>
<feature type="region of interest" description="Disordered" evidence="1">
    <location>
        <begin position="1"/>
        <end position="76"/>
    </location>
</feature>
<evidence type="ECO:0000256" key="1">
    <source>
        <dbReference type="SAM" id="MobiDB-lite"/>
    </source>
</evidence>
<dbReference type="AlphaFoldDB" id="A0A6J4M7U9"/>